<dbReference type="KEGG" id="prz:GZH47_12290"/>
<sequence>MKKKYLRLAIIVGVVLLYSALIIRNELNDSDHSQSQNVVANSGAPTSEPSDISSPSPQVEVSKEFIKGVHYFGNEWPVNFWSSDLSGAGNDFSKIKNDGFNTIILVIPWGEAQPHISPVSYNQDLFGRLKMLIEKADEKGLKVILRVGYAWDYSPDVEMSHVDRVRKLYTDPTVYNAWLDYIKEIYTQIKDYPNVTMGFITWEDFWGVVDEASNTTDPAARLEFSKEIGFQTFLKNKYTLSQVSEKYDSEFSTWDQVPTPERKSEAFALFYEFMDSEIVNRFFVPAQRVFPTLSMEARIDSDPIDMKDGSIYWYSHKDTYKLPGAVYTAGYYSPAMGAENNGNEDSAAEALKRQQDLFKTINQNLDGRLFFIDQFLYMDNTPAFNHNTKVKLSELNSFVEKSAAALNKYTNGYAIWNYRSYAASTVYNPSFALKDKGWLVSGEAQVVKNGDEDYSVLLSEGGTVGQSIPKQRDFYSGFGQNVKLSFIAKADKEPAKLSIKIGDEVVVKEVTPEVENYELEIPIDKLKDYNLSFSDLNGEVQIDDIKLYSFIQEGNVYDFEGNQGSALTAFRNLNSNSGKQQKKLNGFDANAKWDETLEGSTSVLKGSYQIEGDSGSKYAWVGQVSKIQLEVTPNSSIDIKGSVPVSLYKKSNSQFKELKVDIVINDKIIASQAFVEDGELSFHIDKEQIKKVIGESTSVQLTLQANSAVNPAKAGIGKDTRDLSFIINSINVT</sequence>
<protein>
    <submittedName>
        <fullName evidence="5">Glycoside hydrolase family 5 protein</fullName>
    </submittedName>
</protein>
<proteinExistence type="predicted"/>
<dbReference type="EMBL" id="CP048286">
    <property type="protein sequence ID" value="QHW31545.1"/>
    <property type="molecule type" value="Genomic_DNA"/>
</dbReference>
<dbReference type="Proteomes" id="UP000479114">
    <property type="component" value="Chromosome"/>
</dbReference>
<dbReference type="SUPFAM" id="SSF51445">
    <property type="entry name" value="(Trans)glycosidases"/>
    <property type="match status" value="1"/>
</dbReference>
<dbReference type="Gene3D" id="3.20.20.80">
    <property type="entry name" value="Glycosidases"/>
    <property type="match status" value="1"/>
</dbReference>
<evidence type="ECO:0000256" key="3">
    <source>
        <dbReference type="SAM" id="MobiDB-lite"/>
    </source>
</evidence>
<dbReference type="RefSeq" id="WP_162640352.1">
    <property type="nucleotide sequence ID" value="NZ_CP048286.1"/>
</dbReference>
<dbReference type="InterPro" id="IPR017853">
    <property type="entry name" value="GH"/>
</dbReference>
<reference evidence="5 6" key="1">
    <citation type="submission" date="2020-02" db="EMBL/GenBank/DDBJ databases">
        <title>Paenibacillus sp. nov., isolated from rhizosphere soil of tomato.</title>
        <authorList>
            <person name="Weon H.-Y."/>
            <person name="Lee S.A."/>
        </authorList>
    </citation>
    <scope>NUCLEOTIDE SEQUENCE [LARGE SCALE GENOMIC DNA]</scope>
    <source>
        <strain evidence="5 6">14171R-81</strain>
    </source>
</reference>
<gene>
    <name evidence="5" type="ORF">GZH47_12290</name>
</gene>
<keyword evidence="6" id="KW-1185">Reference proteome</keyword>
<name>A0A6C0NZ81_9BACL</name>
<evidence type="ECO:0000256" key="1">
    <source>
        <dbReference type="ARBA" id="ARBA00022801"/>
    </source>
</evidence>
<dbReference type="InterPro" id="IPR001547">
    <property type="entry name" value="Glyco_hydro_5"/>
</dbReference>
<organism evidence="5 6">
    <name type="scientific">Paenibacillus rhizovicinus</name>
    <dbReference type="NCBI Taxonomy" id="2704463"/>
    <lineage>
        <taxon>Bacteria</taxon>
        <taxon>Bacillati</taxon>
        <taxon>Bacillota</taxon>
        <taxon>Bacilli</taxon>
        <taxon>Bacillales</taxon>
        <taxon>Paenibacillaceae</taxon>
        <taxon>Paenibacillus</taxon>
    </lineage>
</organism>
<dbReference type="GO" id="GO:0000272">
    <property type="term" value="P:polysaccharide catabolic process"/>
    <property type="evidence" value="ECO:0007669"/>
    <property type="project" value="InterPro"/>
</dbReference>
<dbReference type="Pfam" id="PF00150">
    <property type="entry name" value="Cellulase"/>
    <property type="match status" value="1"/>
</dbReference>
<feature type="domain" description="Glycoside hydrolase family 5" evidence="4">
    <location>
        <begin position="75"/>
        <end position="153"/>
    </location>
</feature>
<evidence type="ECO:0000313" key="5">
    <source>
        <dbReference type="EMBL" id="QHW31545.1"/>
    </source>
</evidence>
<dbReference type="AlphaFoldDB" id="A0A6C0NZ81"/>
<feature type="region of interest" description="Disordered" evidence="3">
    <location>
        <begin position="33"/>
        <end position="57"/>
    </location>
</feature>
<evidence type="ECO:0000259" key="4">
    <source>
        <dbReference type="Pfam" id="PF00150"/>
    </source>
</evidence>
<dbReference type="GO" id="GO:0004553">
    <property type="term" value="F:hydrolase activity, hydrolyzing O-glycosyl compounds"/>
    <property type="evidence" value="ECO:0007669"/>
    <property type="project" value="InterPro"/>
</dbReference>
<keyword evidence="2" id="KW-0326">Glycosidase</keyword>
<keyword evidence="1 5" id="KW-0378">Hydrolase</keyword>
<accession>A0A6C0NZ81</accession>
<evidence type="ECO:0000313" key="6">
    <source>
        <dbReference type="Proteomes" id="UP000479114"/>
    </source>
</evidence>
<evidence type="ECO:0000256" key="2">
    <source>
        <dbReference type="ARBA" id="ARBA00023295"/>
    </source>
</evidence>